<organism evidence="1 2">
    <name type="scientific">Saccharopolyspora elongata</name>
    <dbReference type="NCBI Taxonomy" id="2530387"/>
    <lineage>
        <taxon>Bacteria</taxon>
        <taxon>Bacillati</taxon>
        <taxon>Actinomycetota</taxon>
        <taxon>Actinomycetes</taxon>
        <taxon>Pseudonocardiales</taxon>
        <taxon>Pseudonocardiaceae</taxon>
        <taxon>Saccharopolyspora</taxon>
    </lineage>
</organism>
<dbReference type="Proteomes" id="UP000294947">
    <property type="component" value="Unassembled WGS sequence"/>
</dbReference>
<comment type="caution">
    <text evidence="1">The sequence shown here is derived from an EMBL/GenBank/DDBJ whole genome shotgun (WGS) entry which is preliminary data.</text>
</comment>
<dbReference type="OrthoDB" id="9909044at2"/>
<dbReference type="RefSeq" id="WP_132493279.1">
    <property type="nucleotide sequence ID" value="NZ_SMKW01000075.1"/>
</dbReference>
<keyword evidence="2" id="KW-1185">Reference proteome</keyword>
<protein>
    <submittedName>
        <fullName evidence="1">Uncharacterized protein</fullName>
    </submittedName>
</protein>
<evidence type="ECO:0000313" key="2">
    <source>
        <dbReference type="Proteomes" id="UP000294947"/>
    </source>
</evidence>
<dbReference type="AlphaFoldDB" id="A0A4R4Y5D1"/>
<dbReference type="EMBL" id="SMKW01000075">
    <property type="protein sequence ID" value="TDD39608.1"/>
    <property type="molecule type" value="Genomic_DNA"/>
</dbReference>
<name>A0A4R4Y5D1_9PSEU</name>
<sequence length="78" mass="9054">MAQVLSRWRAGHSDWSPIAPYEIVLERIYSKWHVTYLVHGERHARIGFDTEDEALRNIAWLKTQYPEGASAWIAVTAM</sequence>
<evidence type="ECO:0000313" key="1">
    <source>
        <dbReference type="EMBL" id="TDD39608.1"/>
    </source>
</evidence>
<proteinExistence type="predicted"/>
<accession>A0A4R4Y5D1</accession>
<reference evidence="1 2" key="1">
    <citation type="submission" date="2019-03" db="EMBL/GenBank/DDBJ databases">
        <title>Draft genome sequences of novel Actinobacteria.</title>
        <authorList>
            <person name="Sahin N."/>
            <person name="Ay H."/>
            <person name="Saygin H."/>
        </authorList>
    </citation>
    <scope>NUCLEOTIDE SEQUENCE [LARGE SCALE GENOMIC DNA]</scope>
    <source>
        <strain evidence="1 2">7K502</strain>
    </source>
</reference>
<gene>
    <name evidence="1" type="ORF">E1288_36625</name>
</gene>